<dbReference type="Proteomes" id="UP000003438">
    <property type="component" value="Unassembled WGS sequence"/>
</dbReference>
<name>D1PPU9_9FIRM</name>
<reference evidence="1" key="1">
    <citation type="submission" date="2009-12" db="EMBL/GenBank/DDBJ databases">
        <authorList>
            <person name="Weinstock G."/>
            <person name="Sodergren E."/>
            <person name="Clifton S."/>
            <person name="Fulton L."/>
            <person name="Fulton B."/>
            <person name="Courtney L."/>
            <person name="Fronick C."/>
            <person name="Harrison M."/>
            <person name="Strong C."/>
            <person name="Farmer C."/>
            <person name="Delahaunty K."/>
            <person name="Markovic C."/>
            <person name="Hall O."/>
            <person name="Minx P."/>
            <person name="Tomlinson C."/>
            <person name="Mitreva M."/>
            <person name="Nelson J."/>
            <person name="Hou S."/>
            <person name="Wollam A."/>
            <person name="Pepin K.H."/>
            <person name="Johnson M."/>
            <person name="Bhonagiri V."/>
            <person name="Nash W.E."/>
            <person name="Warren W."/>
            <person name="Chinwalla A."/>
            <person name="Mardis E.R."/>
            <person name="Wilson R.K."/>
        </authorList>
    </citation>
    <scope>NUCLEOTIDE SEQUENCE [LARGE SCALE GENOMIC DNA]</scope>
    <source>
        <strain evidence="1">DSM 15176</strain>
    </source>
</reference>
<organism evidence="1 2">
    <name type="scientific">Subdoligranulum variabile DSM 15176</name>
    <dbReference type="NCBI Taxonomy" id="411471"/>
    <lineage>
        <taxon>Bacteria</taxon>
        <taxon>Bacillati</taxon>
        <taxon>Bacillota</taxon>
        <taxon>Clostridia</taxon>
        <taxon>Eubacteriales</taxon>
        <taxon>Oscillospiraceae</taxon>
        <taxon>Subdoligranulum</taxon>
    </lineage>
</organism>
<evidence type="ECO:0000313" key="2">
    <source>
        <dbReference type="Proteomes" id="UP000003438"/>
    </source>
</evidence>
<protein>
    <submittedName>
        <fullName evidence="1">Uncharacterized protein</fullName>
    </submittedName>
</protein>
<dbReference type="HOGENOM" id="CLU_3318055_0_0_9"/>
<dbReference type="STRING" id="411471.SUBVAR_06416"/>
<sequence length="39" mass="4390">MLCYIETTVRPRQLEDDCGFARLNDGFSAAVPEKMGRKA</sequence>
<gene>
    <name evidence="1" type="ORF">SUBVAR_06416</name>
</gene>
<evidence type="ECO:0000313" key="1">
    <source>
        <dbReference type="EMBL" id="EFB75295.1"/>
    </source>
</evidence>
<comment type="caution">
    <text evidence="1">The sequence shown here is derived from an EMBL/GenBank/DDBJ whole genome shotgun (WGS) entry which is preliminary data.</text>
</comment>
<dbReference type="EMBL" id="ACBY02000029">
    <property type="protein sequence ID" value="EFB75295.1"/>
    <property type="molecule type" value="Genomic_DNA"/>
</dbReference>
<accession>D1PPU9</accession>
<dbReference type="AlphaFoldDB" id="D1PPU9"/>
<keyword evidence="2" id="KW-1185">Reference proteome</keyword>
<proteinExistence type="predicted"/>